<proteinExistence type="predicted"/>
<dbReference type="AlphaFoldDB" id="A0A5B7HT45"/>
<gene>
    <name evidence="2" type="ORF">E2C01_065908</name>
</gene>
<reference evidence="2 3" key="1">
    <citation type="submission" date="2019-05" db="EMBL/GenBank/DDBJ databases">
        <title>Another draft genome of Portunus trituberculatus and its Hox gene families provides insights of decapod evolution.</title>
        <authorList>
            <person name="Jeong J.-H."/>
            <person name="Song I."/>
            <person name="Kim S."/>
            <person name="Choi T."/>
            <person name="Kim D."/>
            <person name="Ryu S."/>
            <person name="Kim W."/>
        </authorList>
    </citation>
    <scope>NUCLEOTIDE SEQUENCE [LARGE SCALE GENOMIC DNA]</scope>
    <source>
        <tissue evidence="2">Muscle</tissue>
    </source>
</reference>
<evidence type="ECO:0000313" key="3">
    <source>
        <dbReference type="Proteomes" id="UP000324222"/>
    </source>
</evidence>
<dbReference type="Proteomes" id="UP000324222">
    <property type="component" value="Unassembled WGS sequence"/>
</dbReference>
<evidence type="ECO:0000256" key="1">
    <source>
        <dbReference type="SAM" id="MobiDB-lite"/>
    </source>
</evidence>
<dbReference type="EMBL" id="VSRR010033225">
    <property type="protein sequence ID" value="MPC71624.1"/>
    <property type="molecule type" value="Genomic_DNA"/>
</dbReference>
<protein>
    <submittedName>
        <fullName evidence="2">Uncharacterized protein</fullName>
    </submittedName>
</protein>
<evidence type="ECO:0000313" key="2">
    <source>
        <dbReference type="EMBL" id="MPC71624.1"/>
    </source>
</evidence>
<accession>A0A5B7HT45</accession>
<organism evidence="2 3">
    <name type="scientific">Portunus trituberculatus</name>
    <name type="common">Swimming crab</name>
    <name type="synonym">Neptunus trituberculatus</name>
    <dbReference type="NCBI Taxonomy" id="210409"/>
    <lineage>
        <taxon>Eukaryota</taxon>
        <taxon>Metazoa</taxon>
        <taxon>Ecdysozoa</taxon>
        <taxon>Arthropoda</taxon>
        <taxon>Crustacea</taxon>
        <taxon>Multicrustacea</taxon>
        <taxon>Malacostraca</taxon>
        <taxon>Eumalacostraca</taxon>
        <taxon>Eucarida</taxon>
        <taxon>Decapoda</taxon>
        <taxon>Pleocyemata</taxon>
        <taxon>Brachyura</taxon>
        <taxon>Eubrachyura</taxon>
        <taxon>Portunoidea</taxon>
        <taxon>Portunidae</taxon>
        <taxon>Portuninae</taxon>
        <taxon>Portunus</taxon>
    </lineage>
</organism>
<name>A0A5B7HT45_PORTR</name>
<keyword evidence="3" id="KW-1185">Reference proteome</keyword>
<feature type="region of interest" description="Disordered" evidence="1">
    <location>
        <begin position="52"/>
        <end position="79"/>
    </location>
</feature>
<sequence>MRPRYSTVHAAMTCFTCSQIPVLIHPPYVYICTEYREFFGAAEKVYGSIQARRPQEHAGNGGGGLAGSGLTHPRREGHNASRVLLHHTHQVTGCGAKPVKQTCPAR</sequence>
<comment type="caution">
    <text evidence="2">The sequence shown here is derived from an EMBL/GenBank/DDBJ whole genome shotgun (WGS) entry which is preliminary data.</text>
</comment>